<feature type="region of interest" description="Disordered" evidence="2">
    <location>
        <begin position="23"/>
        <end position="60"/>
    </location>
</feature>
<protein>
    <submittedName>
        <fullName evidence="3">Uncharacterized protein</fullName>
    </submittedName>
</protein>
<proteinExistence type="predicted"/>
<feature type="coiled-coil region" evidence="1">
    <location>
        <begin position="86"/>
        <end position="120"/>
    </location>
</feature>
<gene>
    <name evidence="3" type="ORF">SteCoe_17670</name>
</gene>
<feature type="coiled-coil region" evidence="1">
    <location>
        <begin position="177"/>
        <end position="218"/>
    </location>
</feature>
<evidence type="ECO:0000256" key="2">
    <source>
        <dbReference type="SAM" id="MobiDB-lite"/>
    </source>
</evidence>
<dbReference type="EMBL" id="MPUH01000366">
    <property type="protein sequence ID" value="OMJ81787.1"/>
    <property type="molecule type" value="Genomic_DNA"/>
</dbReference>
<feature type="compositionally biased region" description="Basic and acidic residues" evidence="2">
    <location>
        <begin position="34"/>
        <end position="51"/>
    </location>
</feature>
<evidence type="ECO:0000256" key="1">
    <source>
        <dbReference type="SAM" id="Coils"/>
    </source>
</evidence>
<keyword evidence="1" id="KW-0175">Coiled coil</keyword>
<dbReference type="AlphaFoldDB" id="A0A1R2BYR5"/>
<sequence>MEELENPRIQSKLADIRETLKRIGNSLTEEEPSDTNRSKFSSEEDYYKKPFDYSTPSDNAVRSEEWNSYVQDSVEIKESPREDNEISELKGKVNELKLNEETLTKKLKEKDREIADLKSLSYTLQNKISGLNEMLHKKDKEISKITYEKEIGLKAFEDSQSLVQDLKAKEGELIKENIELREINDFAEEERKNFEMELEQASNYIDRLKRTLKLKEDTIMSLHQSRTVLEKELGSFSGGVKSEDFTKDDKRLKIPERKFSNSPEWPEYGYTERPEEMSYKIMCREAMKIIGVTSTKDFYSKLLHLRQHHSKYKKNRKLIEKIVDMIIQCSPSGSFNKQPNSHQIWKWITGLLEEYMKIKKSISGNAFLKLCEVMGTDDIETMILKVTQLVKVRSPKINFNS</sequence>
<dbReference type="Proteomes" id="UP000187209">
    <property type="component" value="Unassembled WGS sequence"/>
</dbReference>
<comment type="caution">
    <text evidence="3">The sequence shown here is derived from an EMBL/GenBank/DDBJ whole genome shotgun (WGS) entry which is preliminary data.</text>
</comment>
<dbReference type="OrthoDB" id="325236at2759"/>
<accession>A0A1R2BYR5</accession>
<keyword evidence="4" id="KW-1185">Reference proteome</keyword>
<evidence type="ECO:0000313" key="3">
    <source>
        <dbReference type="EMBL" id="OMJ81787.1"/>
    </source>
</evidence>
<name>A0A1R2BYR5_9CILI</name>
<evidence type="ECO:0000313" key="4">
    <source>
        <dbReference type="Proteomes" id="UP000187209"/>
    </source>
</evidence>
<reference evidence="3 4" key="1">
    <citation type="submission" date="2016-11" db="EMBL/GenBank/DDBJ databases">
        <title>The macronuclear genome of Stentor coeruleus: a giant cell with tiny introns.</title>
        <authorList>
            <person name="Slabodnick M."/>
            <person name="Ruby J.G."/>
            <person name="Reiff S.B."/>
            <person name="Swart E.C."/>
            <person name="Gosai S."/>
            <person name="Prabakaran S."/>
            <person name="Witkowska E."/>
            <person name="Larue G.E."/>
            <person name="Fisher S."/>
            <person name="Freeman R.M."/>
            <person name="Gunawardena J."/>
            <person name="Chu W."/>
            <person name="Stover N.A."/>
            <person name="Gregory B.D."/>
            <person name="Nowacki M."/>
            <person name="Derisi J."/>
            <person name="Roy S.W."/>
            <person name="Marshall W.F."/>
            <person name="Sood P."/>
        </authorList>
    </citation>
    <scope>NUCLEOTIDE SEQUENCE [LARGE SCALE GENOMIC DNA]</scope>
    <source>
        <strain evidence="3">WM001</strain>
    </source>
</reference>
<organism evidence="3 4">
    <name type="scientific">Stentor coeruleus</name>
    <dbReference type="NCBI Taxonomy" id="5963"/>
    <lineage>
        <taxon>Eukaryota</taxon>
        <taxon>Sar</taxon>
        <taxon>Alveolata</taxon>
        <taxon>Ciliophora</taxon>
        <taxon>Postciliodesmatophora</taxon>
        <taxon>Heterotrichea</taxon>
        <taxon>Heterotrichida</taxon>
        <taxon>Stentoridae</taxon>
        <taxon>Stentor</taxon>
    </lineage>
</organism>